<evidence type="ECO:0000313" key="2">
    <source>
        <dbReference type="EMBL" id="MFB9622368.1"/>
    </source>
</evidence>
<keyword evidence="3" id="KW-1185">Reference proteome</keyword>
<organism evidence="2 3">
    <name type="scientific">Nonomuraea helvata</name>
    <dbReference type="NCBI Taxonomy" id="37484"/>
    <lineage>
        <taxon>Bacteria</taxon>
        <taxon>Bacillati</taxon>
        <taxon>Actinomycetota</taxon>
        <taxon>Actinomycetes</taxon>
        <taxon>Streptosporangiales</taxon>
        <taxon>Streptosporangiaceae</taxon>
        <taxon>Nonomuraea</taxon>
    </lineage>
</organism>
<dbReference type="EMBL" id="JBHMBW010000003">
    <property type="protein sequence ID" value="MFB9622368.1"/>
    <property type="molecule type" value="Genomic_DNA"/>
</dbReference>
<comment type="caution">
    <text evidence="2">The sequence shown here is derived from an EMBL/GenBank/DDBJ whole genome shotgun (WGS) entry which is preliminary data.</text>
</comment>
<accession>A0ABV5RUY5</accession>
<dbReference type="RefSeq" id="WP_344996999.1">
    <property type="nucleotide sequence ID" value="NZ_BAAAXV010000009.1"/>
</dbReference>
<dbReference type="Proteomes" id="UP001589532">
    <property type="component" value="Unassembled WGS sequence"/>
</dbReference>
<evidence type="ECO:0008006" key="4">
    <source>
        <dbReference type="Google" id="ProtNLM"/>
    </source>
</evidence>
<name>A0ABV5RUY5_9ACTN</name>
<evidence type="ECO:0000313" key="3">
    <source>
        <dbReference type="Proteomes" id="UP001589532"/>
    </source>
</evidence>
<feature type="region of interest" description="Disordered" evidence="1">
    <location>
        <begin position="307"/>
        <end position="335"/>
    </location>
</feature>
<feature type="compositionally biased region" description="Basic and acidic residues" evidence="1">
    <location>
        <begin position="324"/>
        <end position="335"/>
    </location>
</feature>
<evidence type="ECO:0000256" key="1">
    <source>
        <dbReference type="SAM" id="MobiDB-lite"/>
    </source>
</evidence>
<feature type="compositionally biased region" description="Pro residues" evidence="1">
    <location>
        <begin position="16"/>
        <end position="46"/>
    </location>
</feature>
<protein>
    <recommendedName>
        <fullName evidence="4">WXG100 family type VII secretion target</fullName>
    </recommendedName>
</protein>
<sequence>MSTPDPWAHTRTTPTQPVPGNPYATTPPRPPAGPYNPYTPPRPVPGNPYAYPSPNQPVPGSPNVTPPSGDLGTGRFGPPPEPYNAARPSMPSLGEKSLNALKRAGKISLALTPAVLIAGGMLANEPGMAQAVSVWQSAMAQRLDGGMKNLLPQLRDTAKDGWIAMDRDEFDRVLWTFQRESEVLRNVLNTAGSSLDEVAAAYRSFWIWVGRTALASIGLLIAAKTLQRAPQSSVWGVMLEKYIAAQVNIVTILLAHSLGSSLKEVANVMATMVKRNHQWNYITPSGDAAVDFKSIVIDAGKYPSFAEPPKNSGLPPGYQDFDWIEPKREISPATP</sequence>
<proteinExistence type="predicted"/>
<gene>
    <name evidence="2" type="ORF">ACFFSA_04675</name>
</gene>
<reference evidence="2 3" key="1">
    <citation type="submission" date="2024-09" db="EMBL/GenBank/DDBJ databases">
        <authorList>
            <person name="Sun Q."/>
            <person name="Mori K."/>
        </authorList>
    </citation>
    <scope>NUCLEOTIDE SEQUENCE [LARGE SCALE GENOMIC DNA]</scope>
    <source>
        <strain evidence="2 3">JCM 3143</strain>
    </source>
</reference>
<feature type="region of interest" description="Disordered" evidence="1">
    <location>
        <begin position="1"/>
        <end position="91"/>
    </location>
</feature>